<evidence type="ECO:0000313" key="3">
    <source>
        <dbReference type="Proteomes" id="UP000595140"/>
    </source>
</evidence>
<organism evidence="2 3">
    <name type="scientific">Cuscuta campestris</name>
    <dbReference type="NCBI Taxonomy" id="132261"/>
    <lineage>
        <taxon>Eukaryota</taxon>
        <taxon>Viridiplantae</taxon>
        <taxon>Streptophyta</taxon>
        <taxon>Embryophyta</taxon>
        <taxon>Tracheophyta</taxon>
        <taxon>Spermatophyta</taxon>
        <taxon>Magnoliopsida</taxon>
        <taxon>eudicotyledons</taxon>
        <taxon>Gunneridae</taxon>
        <taxon>Pentapetalae</taxon>
        <taxon>asterids</taxon>
        <taxon>lamiids</taxon>
        <taxon>Solanales</taxon>
        <taxon>Convolvulaceae</taxon>
        <taxon>Cuscuteae</taxon>
        <taxon>Cuscuta</taxon>
        <taxon>Cuscuta subgen. Grammica</taxon>
        <taxon>Cuscuta sect. Cleistogrammica</taxon>
    </lineage>
</organism>
<name>A0A484LIX0_9ASTE</name>
<feature type="compositionally biased region" description="Basic and acidic residues" evidence="1">
    <location>
        <begin position="74"/>
        <end position="86"/>
    </location>
</feature>
<dbReference type="EMBL" id="OOIL02001545">
    <property type="protein sequence ID" value="VFQ76403.1"/>
    <property type="molecule type" value="Genomic_DNA"/>
</dbReference>
<evidence type="ECO:0000313" key="2">
    <source>
        <dbReference type="EMBL" id="VFQ76403.1"/>
    </source>
</evidence>
<evidence type="ECO:0000256" key="1">
    <source>
        <dbReference type="SAM" id="MobiDB-lite"/>
    </source>
</evidence>
<dbReference type="Proteomes" id="UP000595140">
    <property type="component" value="Unassembled WGS sequence"/>
</dbReference>
<keyword evidence="3" id="KW-1185">Reference proteome</keyword>
<reference evidence="2 3" key="1">
    <citation type="submission" date="2018-04" db="EMBL/GenBank/DDBJ databases">
        <authorList>
            <person name="Vogel A."/>
        </authorList>
    </citation>
    <scope>NUCLEOTIDE SEQUENCE [LARGE SCALE GENOMIC DNA]</scope>
</reference>
<dbReference type="AlphaFoldDB" id="A0A484LIX0"/>
<protein>
    <submittedName>
        <fullName evidence="2">Uncharacterized protein</fullName>
    </submittedName>
</protein>
<proteinExistence type="predicted"/>
<feature type="region of interest" description="Disordered" evidence="1">
    <location>
        <begin position="74"/>
        <end position="93"/>
    </location>
</feature>
<accession>A0A484LIX0</accession>
<sequence>MKIYKWTSLSSSLGRDKFTVFLLFSKFGTNKVTVFLASSRSKTKYACSNTFSLGNYVARKRQVACRTRIGDHGHAETRRRRLETSRKLQLAFP</sequence>
<gene>
    <name evidence="2" type="ORF">CCAM_LOCUS18179</name>
</gene>